<dbReference type="InterPro" id="IPR025609">
    <property type="entry name" value="Lsm14-like_N"/>
</dbReference>
<reference evidence="2 3" key="1">
    <citation type="journal article" date="2007" name="Science">
        <title>Sea anemone genome reveals ancestral eumetazoan gene repertoire and genomic organization.</title>
        <authorList>
            <person name="Putnam N.H."/>
            <person name="Srivastava M."/>
            <person name="Hellsten U."/>
            <person name="Dirks B."/>
            <person name="Chapman J."/>
            <person name="Salamov A."/>
            <person name="Terry A."/>
            <person name="Shapiro H."/>
            <person name="Lindquist E."/>
            <person name="Kapitonov V.V."/>
            <person name="Jurka J."/>
            <person name="Genikhovich G."/>
            <person name="Grigoriev I.V."/>
            <person name="Lucas S.M."/>
            <person name="Steele R.E."/>
            <person name="Finnerty J.R."/>
            <person name="Technau U."/>
            <person name="Martindale M.Q."/>
            <person name="Rokhsar D.S."/>
        </authorList>
    </citation>
    <scope>NUCLEOTIDE SEQUENCE [LARGE SCALE GENOMIC DNA]</scope>
    <source>
        <strain evidence="3">CH2 X CH6</strain>
    </source>
</reference>
<dbReference type="InterPro" id="IPR047575">
    <property type="entry name" value="Sm"/>
</dbReference>
<dbReference type="KEGG" id="nve:5521473"/>
<dbReference type="STRING" id="45351.A7RHB0"/>
<dbReference type="eggNOG" id="KOG1073">
    <property type="taxonomic scope" value="Eukaryota"/>
</dbReference>
<dbReference type="InParanoid" id="A7RHB0"/>
<dbReference type="SUPFAM" id="SSF50182">
    <property type="entry name" value="Sm-like ribonucleoproteins"/>
    <property type="match status" value="1"/>
</dbReference>
<dbReference type="AlphaFoldDB" id="A7RHB0"/>
<feature type="domain" description="Sm" evidence="1">
    <location>
        <begin position="1"/>
        <end position="77"/>
    </location>
</feature>
<feature type="non-terminal residue" evidence="2">
    <location>
        <position position="1"/>
    </location>
</feature>
<sequence length="77" mass="8669">MTSSIPYIGSIINLVSKAEIRYVGTLYAIDTKESTVTLANVRSFGTEGRKVDVEIPPRNEIYEYIVFRGQDIKDLNV</sequence>
<dbReference type="OMA" id="HAYLFEI"/>
<dbReference type="EMBL" id="DS469510">
    <property type="protein sequence ID" value="EDO49317.1"/>
    <property type="molecule type" value="Genomic_DNA"/>
</dbReference>
<dbReference type="Proteomes" id="UP000001593">
    <property type="component" value="Unassembled WGS sequence"/>
</dbReference>
<evidence type="ECO:0000313" key="2">
    <source>
        <dbReference type="EMBL" id="EDO49317.1"/>
    </source>
</evidence>
<dbReference type="PANTHER" id="PTHR13586">
    <property type="entry name" value="SCD6 PROTEIN-RELATED"/>
    <property type="match status" value="1"/>
</dbReference>
<dbReference type="PhylomeDB" id="A7RHB0"/>
<proteinExistence type="predicted"/>
<accession>A7RHB0</accession>
<dbReference type="PANTHER" id="PTHR13586:SF0">
    <property type="entry name" value="TRAILER HITCH, ISOFORM H"/>
    <property type="match status" value="1"/>
</dbReference>
<dbReference type="HOGENOM" id="CLU_169104_0_0_1"/>
<dbReference type="GO" id="GO:0003723">
    <property type="term" value="F:RNA binding"/>
    <property type="evidence" value="ECO:0007669"/>
    <property type="project" value="InterPro"/>
</dbReference>
<gene>
    <name evidence="2" type="ORF">NEMVEDRAFT_v1g81599</name>
</gene>
<keyword evidence="3" id="KW-1185">Reference proteome</keyword>
<dbReference type="OrthoDB" id="21539at2759"/>
<dbReference type="InterPro" id="IPR010920">
    <property type="entry name" value="LSM_dom_sf"/>
</dbReference>
<dbReference type="Gene3D" id="2.30.30.100">
    <property type="match status" value="1"/>
</dbReference>
<name>A7RHB0_NEMVE</name>
<dbReference type="PROSITE" id="PS52002">
    <property type="entry name" value="SM"/>
    <property type="match status" value="1"/>
</dbReference>
<evidence type="ECO:0000313" key="3">
    <source>
        <dbReference type="Proteomes" id="UP000001593"/>
    </source>
</evidence>
<dbReference type="Pfam" id="PF12701">
    <property type="entry name" value="LSM14"/>
    <property type="match status" value="1"/>
</dbReference>
<protein>
    <recommendedName>
        <fullName evidence="1">Sm domain-containing protein</fullName>
    </recommendedName>
</protein>
<dbReference type="SMART" id="SM01271">
    <property type="entry name" value="LSM14"/>
    <property type="match status" value="1"/>
</dbReference>
<dbReference type="CDD" id="cd01736">
    <property type="entry name" value="LSm14_N"/>
    <property type="match status" value="1"/>
</dbReference>
<evidence type="ECO:0000259" key="1">
    <source>
        <dbReference type="PROSITE" id="PS52002"/>
    </source>
</evidence>
<organism evidence="2 3">
    <name type="scientific">Nematostella vectensis</name>
    <name type="common">Starlet sea anemone</name>
    <dbReference type="NCBI Taxonomy" id="45351"/>
    <lineage>
        <taxon>Eukaryota</taxon>
        <taxon>Metazoa</taxon>
        <taxon>Cnidaria</taxon>
        <taxon>Anthozoa</taxon>
        <taxon>Hexacorallia</taxon>
        <taxon>Actiniaria</taxon>
        <taxon>Edwardsiidae</taxon>
        <taxon>Nematostella</taxon>
    </lineage>
</organism>